<evidence type="ECO:0000256" key="7">
    <source>
        <dbReference type="ARBA" id="ARBA00023014"/>
    </source>
</evidence>
<feature type="domain" description="MIP18 family-like" evidence="9">
    <location>
        <begin position="6"/>
        <end position="67"/>
    </location>
</feature>
<reference evidence="11 12" key="1">
    <citation type="submission" date="2017-05" db="EMBL/GenBank/DDBJ databases">
        <authorList>
            <person name="Varghese N."/>
            <person name="Submissions S."/>
        </authorList>
    </citation>
    <scope>NUCLEOTIDE SEQUENCE [LARGE SCALE GENOMIC DNA]</scope>
    <source>
        <strain evidence="11 12">DSM 19382</strain>
    </source>
</reference>
<dbReference type="PROSITE" id="PS01215">
    <property type="entry name" value="MRP"/>
    <property type="match status" value="1"/>
</dbReference>
<sequence>MKLDRKEILKALETITIAGEGKNMVESGAVANVITFGDEVVVDLVLHTPAMHIKKRAEDDVKKTIHELISADAKIKVNIKVEVPEKVEIKGRAIPGIKNIIAVASGKGGVGKSTVTANLAVTLAKMGFKVGILDADIYGPSMPIMFDVENEKPISITVDGKSKMKPVESYEIKILSIGFFTAPSQAVIWRGPMAAKALNQMLFDADWGELDFMLLDLPPGTGDIHLSIMQSLPITGAVVVSTPQAVALADAKKGVAMFMQDNINVPVLGIVENMAYFTPEELPNNKYYIFGQEGAKNLAADLDVPFLGEVPIVQSIREAGDYGRPAALQTASVIETVFEEITRNVVQETVNRNESLPATEAIKITTMAGCSAVKK</sequence>
<dbReference type="InterPro" id="IPR019591">
    <property type="entry name" value="Mrp/NBP35_ATP-bd"/>
</dbReference>
<dbReference type="Pfam" id="PF10609">
    <property type="entry name" value="ParA"/>
    <property type="match status" value="1"/>
</dbReference>
<dbReference type="GO" id="GO:0016887">
    <property type="term" value="F:ATP hydrolysis activity"/>
    <property type="evidence" value="ECO:0007669"/>
    <property type="project" value="UniProtKB-UniRule"/>
</dbReference>
<evidence type="ECO:0000256" key="5">
    <source>
        <dbReference type="ARBA" id="ARBA00022840"/>
    </source>
</evidence>
<dbReference type="PANTHER" id="PTHR42961">
    <property type="entry name" value="IRON-SULFUR PROTEIN NUBPL"/>
    <property type="match status" value="1"/>
</dbReference>
<dbReference type="EMBL" id="WKKG01000001">
    <property type="protein sequence ID" value="MRX66461.1"/>
    <property type="molecule type" value="Genomic_DNA"/>
</dbReference>
<evidence type="ECO:0000313" key="11">
    <source>
        <dbReference type="EMBL" id="SMO56358.1"/>
    </source>
</evidence>
<dbReference type="GO" id="GO:0005524">
    <property type="term" value="F:ATP binding"/>
    <property type="evidence" value="ECO:0007669"/>
    <property type="project" value="UniProtKB-UniRule"/>
</dbReference>
<keyword evidence="4 8" id="KW-0547">Nucleotide-binding</keyword>
<dbReference type="SUPFAM" id="SSF52540">
    <property type="entry name" value="P-loop containing nucleoside triphosphate hydrolases"/>
    <property type="match status" value="1"/>
</dbReference>
<feature type="binding site" evidence="8">
    <location>
        <begin position="106"/>
        <end position="113"/>
    </location>
    <ligand>
        <name>ATP</name>
        <dbReference type="ChEBI" id="CHEBI:30616"/>
    </ligand>
</feature>
<dbReference type="AlphaFoldDB" id="A0A521CAD1"/>
<dbReference type="InterPro" id="IPR033756">
    <property type="entry name" value="YlxH/NBP35"/>
</dbReference>
<protein>
    <recommendedName>
        <fullName evidence="8">Iron-sulfur cluster carrier protein</fullName>
    </recommendedName>
</protein>
<dbReference type="Pfam" id="PF01883">
    <property type="entry name" value="FeS_assembly_P"/>
    <property type="match status" value="1"/>
</dbReference>
<evidence type="ECO:0000256" key="1">
    <source>
        <dbReference type="ARBA" id="ARBA00007352"/>
    </source>
</evidence>
<keyword evidence="8" id="KW-0378">Hydrolase</keyword>
<accession>A0A521CAD1</accession>
<keyword evidence="7 8" id="KW-0411">Iron-sulfur</keyword>
<keyword evidence="3 8" id="KW-0479">Metal-binding</keyword>
<dbReference type="GO" id="GO:0016226">
    <property type="term" value="P:iron-sulfur cluster assembly"/>
    <property type="evidence" value="ECO:0007669"/>
    <property type="project" value="InterPro"/>
</dbReference>
<evidence type="ECO:0000313" key="13">
    <source>
        <dbReference type="Proteomes" id="UP000468990"/>
    </source>
</evidence>
<evidence type="ECO:0000313" key="10">
    <source>
        <dbReference type="EMBL" id="MRX66461.1"/>
    </source>
</evidence>
<dbReference type="InterPro" id="IPR000808">
    <property type="entry name" value="Mrp-like_CS"/>
</dbReference>
<comment type="similarity">
    <text evidence="1">In the N-terminal section; belongs to the MIP18 family.</text>
</comment>
<proteinExistence type="inferred from homology"/>
<comment type="similarity">
    <text evidence="2">In the C-terminal section; belongs to the Mrp/NBP35 ATP-binding proteins family.</text>
</comment>
<dbReference type="EMBL" id="FXTA01000002">
    <property type="protein sequence ID" value="SMO56358.1"/>
    <property type="molecule type" value="Genomic_DNA"/>
</dbReference>
<dbReference type="Proteomes" id="UP000468990">
    <property type="component" value="Unassembled WGS sequence"/>
</dbReference>
<dbReference type="Gene3D" id="3.40.50.300">
    <property type="entry name" value="P-loop containing nucleotide triphosphate hydrolases"/>
    <property type="match status" value="1"/>
</dbReference>
<dbReference type="FunFam" id="3.40.50.300:FF:001119">
    <property type="entry name" value="Iron-sulfur cluster carrier protein"/>
    <property type="match status" value="1"/>
</dbReference>
<dbReference type="SUPFAM" id="SSF117916">
    <property type="entry name" value="Fe-S cluster assembly (FSCA) domain-like"/>
    <property type="match status" value="1"/>
</dbReference>
<comment type="subunit">
    <text evidence="8">Homodimer.</text>
</comment>
<evidence type="ECO:0000256" key="2">
    <source>
        <dbReference type="ARBA" id="ARBA00008205"/>
    </source>
</evidence>
<dbReference type="HAMAP" id="MF_02040">
    <property type="entry name" value="Mrp_NBP35"/>
    <property type="match status" value="1"/>
</dbReference>
<dbReference type="GO" id="GO:0051539">
    <property type="term" value="F:4 iron, 4 sulfur cluster binding"/>
    <property type="evidence" value="ECO:0007669"/>
    <property type="project" value="TreeGrafter"/>
</dbReference>
<evidence type="ECO:0000256" key="3">
    <source>
        <dbReference type="ARBA" id="ARBA00022723"/>
    </source>
</evidence>
<dbReference type="Proteomes" id="UP000317289">
    <property type="component" value="Unassembled WGS sequence"/>
</dbReference>
<dbReference type="CDD" id="cd02037">
    <property type="entry name" value="Mrp_NBP35"/>
    <property type="match status" value="1"/>
</dbReference>
<organism evidence="11 12">
    <name type="scientific">Flavobacterium resistens</name>
    <dbReference type="NCBI Taxonomy" id="443612"/>
    <lineage>
        <taxon>Bacteria</taxon>
        <taxon>Pseudomonadati</taxon>
        <taxon>Bacteroidota</taxon>
        <taxon>Flavobacteriia</taxon>
        <taxon>Flavobacteriales</taxon>
        <taxon>Flavobacteriaceae</taxon>
        <taxon>Flavobacterium</taxon>
    </lineage>
</organism>
<evidence type="ECO:0000256" key="4">
    <source>
        <dbReference type="ARBA" id="ARBA00022741"/>
    </source>
</evidence>
<dbReference type="InterPro" id="IPR034904">
    <property type="entry name" value="FSCA_dom_sf"/>
</dbReference>
<name>A0A521CAD1_9FLAO</name>
<evidence type="ECO:0000259" key="9">
    <source>
        <dbReference type="Pfam" id="PF01883"/>
    </source>
</evidence>
<keyword evidence="13" id="KW-1185">Reference proteome</keyword>
<dbReference type="OrthoDB" id="9809679at2"/>
<dbReference type="Gene3D" id="3.30.300.130">
    <property type="entry name" value="Fe-S cluster assembly (FSCA)"/>
    <property type="match status" value="1"/>
</dbReference>
<keyword evidence="5 8" id="KW-0067">ATP-binding</keyword>
<dbReference type="GO" id="GO:0140663">
    <property type="term" value="F:ATP-dependent FeS chaperone activity"/>
    <property type="evidence" value="ECO:0007669"/>
    <property type="project" value="InterPro"/>
</dbReference>
<evidence type="ECO:0000256" key="6">
    <source>
        <dbReference type="ARBA" id="ARBA00023004"/>
    </source>
</evidence>
<evidence type="ECO:0000256" key="8">
    <source>
        <dbReference type="HAMAP-Rule" id="MF_02040"/>
    </source>
</evidence>
<dbReference type="GO" id="GO:0046872">
    <property type="term" value="F:metal ion binding"/>
    <property type="evidence" value="ECO:0007669"/>
    <property type="project" value="UniProtKB-KW"/>
</dbReference>
<keyword evidence="6 8" id="KW-0408">Iron</keyword>
<comment type="similarity">
    <text evidence="8">Belongs to the Mrp/NBP35 ATP-binding proteins family.</text>
</comment>
<reference evidence="10 13" key="2">
    <citation type="submission" date="2019-11" db="EMBL/GenBank/DDBJ databases">
        <title>Flavobacterium resistens genome.</title>
        <authorList>
            <person name="Wilson V.M."/>
            <person name="Newman J.D."/>
        </authorList>
    </citation>
    <scope>NUCLEOTIDE SEQUENCE [LARGE SCALE GENOMIC DNA]</scope>
    <source>
        <strain evidence="10 13">DSM 19382</strain>
    </source>
</reference>
<dbReference type="InterPro" id="IPR027417">
    <property type="entry name" value="P-loop_NTPase"/>
</dbReference>
<dbReference type="InterPro" id="IPR002744">
    <property type="entry name" value="MIP18-like"/>
</dbReference>
<gene>
    <name evidence="10" type="ORF">GJU42_00620</name>
    <name evidence="11" type="ORF">SAMN06265349_102358</name>
</gene>
<evidence type="ECO:0000313" key="12">
    <source>
        <dbReference type="Proteomes" id="UP000317289"/>
    </source>
</evidence>
<comment type="function">
    <text evidence="8">Binds and transfers iron-sulfur (Fe-S) clusters to target apoproteins. Can hydrolyze ATP.</text>
</comment>
<dbReference type="InterPro" id="IPR044304">
    <property type="entry name" value="NUBPL-like"/>
</dbReference>
<dbReference type="RefSeq" id="WP_142450118.1">
    <property type="nucleotide sequence ID" value="NZ_FXTA01000002.1"/>
</dbReference>
<dbReference type="PANTHER" id="PTHR42961:SF2">
    <property type="entry name" value="IRON-SULFUR PROTEIN NUBPL"/>
    <property type="match status" value="1"/>
</dbReference>